<evidence type="ECO:0000256" key="1">
    <source>
        <dbReference type="ARBA" id="ARBA00004123"/>
    </source>
</evidence>
<dbReference type="InterPro" id="IPR007852">
    <property type="entry name" value="Cdc73/Parafibromin"/>
</dbReference>
<evidence type="ECO:0000256" key="5">
    <source>
        <dbReference type="ARBA" id="ARBA00023242"/>
    </source>
</evidence>
<keyword evidence="5" id="KW-0539">Nucleus</keyword>
<feature type="domain" description="Cell division control protein 73 C-terminal" evidence="6">
    <location>
        <begin position="238"/>
        <end position="392"/>
    </location>
</feature>
<keyword evidence="9" id="KW-1185">Reference proteome</keyword>
<dbReference type="InterPro" id="IPR031336">
    <property type="entry name" value="CDC73_C"/>
</dbReference>
<comment type="subcellular location">
    <subcellularLocation>
        <location evidence="1">Nucleus</location>
    </subcellularLocation>
</comment>
<evidence type="ECO:0008006" key="10">
    <source>
        <dbReference type="Google" id="ProtNLM"/>
    </source>
</evidence>
<protein>
    <recommendedName>
        <fullName evidence="10">PHP</fullName>
    </recommendedName>
</protein>
<dbReference type="OrthoDB" id="2186602at2759"/>
<evidence type="ECO:0000313" key="9">
    <source>
        <dbReference type="Proteomes" id="UP000325577"/>
    </source>
</evidence>
<dbReference type="Gene3D" id="3.40.50.11990">
    <property type="entry name" value="RNA polymerase II accessory factor, Cdc73 C-terminal domain"/>
    <property type="match status" value="1"/>
</dbReference>
<name>A0A5J5C174_9ASTE</name>
<evidence type="ECO:0000313" key="8">
    <source>
        <dbReference type="EMBL" id="KAA8548656.1"/>
    </source>
</evidence>
<evidence type="ECO:0000256" key="3">
    <source>
        <dbReference type="ARBA" id="ARBA00023015"/>
    </source>
</evidence>
<sequence>MDPLSALRDFSIRNELDKIVRVGDDFRFSNDYAFPCSVATAYRSKQGNLYTLETLVHYIKNHHLKHTDYIQNARTQKIPVVTLPDRKPLLDYLQGKVSSTDAIEFVAPQNPIFSAAVDEYRPEDPGLITADTEFDVNQDSTALVSENYMSMLRAIERPLKDRESMLECRHRDFYNVLVVATKRDDERQRIESQQRKDGLVAKNRLMRADERGYGNELGFDATPKPNMHLTGSKIGEGVPIILLPSASQTLITIYNVKDFLEDGLFVPTDVKMKETKGPKPDCITVQKKLNRDRVATAYEVRDKPLALKPEDWDRVVAVFVLGKEWQFKDWPFKDHVEIFNKIIGFYMRFEDDSLESAKNVKQWNVKIISISKNKRHQDRAAALEVWDRLEEFMRSRARA</sequence>
<dbReference type="Pfam" id="PF05179">
    <property type="entry name" value="CDC73_C"/>
    <property type="match status" value="1"/>
</dbReference>
<feature type="domain" description="Paf1 complex subunit Cdc73 N-terminal" evidence="7">
    <location>
        <begin position="2"/>
        <end position="110"/>
    </location>
</feature>
<dbReference type="GO" id="GO:0016593">
    <property type="term" value="C:Cdc73/Paf1 complex"/>
    <property type="evidence" value="ECO:0007669"/>
    <property type="project" value="InterPro"/>
</dbReference>
<accession>A0A5J5C174</accession>
<dbReference type="PANTHER" id="PTHR12466:SF8">
    <property type="entry name" value="PARAFIBROMIN"/>
    <property type="match status" value="1"/>
</dbReference>
<evidence type="ECO:0000259" key="6">
    <source>
        <dbReference type="Pfam" id="PF05179"/>
    </source>
</evidence>
<evidence type="ECO:0000256" key="2">
    <source>
        <dbReference type="ARBA" id="ARBA00010427"/>
    </source>
</evidence>
<reference evidence="8 9" key="1">
    <citation type="submission" date="2019-09" db="EMBL/GenBank/DDBJ databases">
        <title>A chromosome-level genome assembly of the Chinese tupelo Nyssa sinensis.</title>
        <authorList>
            <person name="Yang X."/>
            <person name="Kang M."/>
            <person name="Yang Y."/>
            <person name="Xiong H."/>
            <person name="Wang M."/>
            <person name="Zhang Z."/>
            <person name="Wang Z."/>
            <person name="Wu H."/>
            <person name="Ma T."/>
            <person name="Liu J."/>
            <person name="Xi Z."/>
        </authorList>
    </citation>
    <scope>NUCLEOTIDE SEQUENCE [LARGE SCALE GENOMIC DNA]</scope>
    <source>
        <strain evidence="8">J267</strain>
        <tissue evidence="8">Leaf</tissue>
    </source>
</reference>
<dbReference type="EMBL" id="CM018031">
    <property type="protein sequence ID" value="KAA8548656.1"/>
    <property type="molecule type" value="Genomic_DNA"/>
</dbReference>
<dbReference type="GO" id="GO:0000993">
    <property type="term" value="F:RNA polymerase II complex binding"/>
    <property type="evidence" value="ECO:0007669"/>
    <property type="project" value="TreeGrafter"/>
</dbReference>
<dbReference type="InterPro" id="IPR038103">
    <property type="entry name" value="CDC73_C_sf"/>
</dbReference>
<dbReference type="InterPro" id="IPR032041">
    <property type="entry name" value="Cdc73_N"/>
</dbReference>
<evidence type="ECO:0000259" key="7">
    <source>
        <dbReference type="Pfam" id="PF16050"/>
    </source>
</evidence>
<dbReference type="Pfam" id="PF16050">
    <property type="entry name" value="CDC73_N"/>
    <property type="match status" value="1"/>
</dbReference>
<proteinExistence type="inferred from homology"/>
<dbReference type="FunFam" id="3.40.50.11990:FF:000002">
    <property type="entry name" value="protein CDC73 homolog"/>
    <property type="match status" value="1"/>
</dbReference>
<dbReference type="GO" id="GO:0006368">
    <property type="term" value="P:transcription elongation by RNA polymerase II"/>
    <property type="evidence" value="ECO:0007669"/>
    <property type="project" value="InterPro"/>
</dbReference>
<dbReference type="AlphaFoldDB" id="A0A5J5C174"/>
<comment type="similarity">
    <text evidence="2">Belongs to the CDC73 family.</text>
</comment>
<dbReference type="Proteomes" id="UP000325577">
    <property type="component" value="Linkage Group LG0"/>
</dbReference>
<dbReference type="PANTHER" id="PTHR12466">
    <property type="entry name" value="CDC73 DOMAIN PROTEIN"/>
    <property type="match status" value="1"/>
</dbReference>
<gene>
    <name evidence="8" type="ORF">F0562_000340</name>
</gene>
<evidence type="ECO:0000256" key="4">
    <source>
        <dbReference type="ARBA" id="ARBA00023163"/>
    </source>
</evidence>
<dbReference type="GO" id="GO:0032968">
    <property type="term" value="P:positive regulation of transcription elongation by RNA polymerase II"/>
    <property type="evidence" value="ECO:0007669"/>
    <property type="project" value="TreeGrafter"/>
</dbReference>
<organism evidence="8 9">
    <name type="scientific">Nyssa sinensis</name>
    <dbReference type="NCBI Taxonomy" id="561372"/>
    <lineage>
        <taxon>Eukaryota</taxon>
        <taxon>Viridiplantae</taxon>
        <taxon>Streptophyta</taxon>
        <taxon>Embryophyta</taxon>
        <taxon>Tracheophyta</taxon>
        <taxon>Spermatophyta</taxon>
        <taxon>Magnoliopsida</taxon>
        <taxon>eudicotyledons</taxon>
        <taxon>Gunneridae</taxon>
        <taxon>Pentapetalae</taxon>
        <taxon>asterids</taxon>
        <taxon>Cornales</taxon>
        <taxon>Nyssaceae</taxon>
        <taxon>Nyssa</taxon>
    </lineage>
</organism>
<keyword evidence="4" id="KW-0804">Transcription</keyword>
<keyword evidence="3" id="KW-0805">Transcription regulation</keyword>